<evidence type="ECO:0000313" key="7">
    <source>
        <dbReference type="Proteomes" id="UP001589896"/>
    </source>
</evidence>
<gene>
    <name evidence="6" type="ORF">ACFFGH_10085</name>
</gene>
<keyword evidence="6" id="KW-0378">Hydrolase</keyword>
<evidence type="ECO:0000256" key="2">
    <source>
        <dbReference type="SAM" id="MobiDB-lite"/>
    </source>
</evidence>
<dbReference type="Gene3D" id="1.50.10.10">
    <property type="match status" value="1"/>
</dbReference>
<evidence type="ECO:0000259" key="4">
    <source>
        <dbReference type="Pfam" id="PF03633"/>
    </source>
</evidence>
<dbReference type="PIRSF" id="PIRSF036289">
    <property type="entry name" value="Glycosyl_hydrolase_malt_phosph"/>
    <property type="match status" value="1"/>
</dbReference>
<name>A0ABV6RQH1_9GAMM</name>
<dbReference type="InterPro" id="IPR005194">
    <property type="entry name" value="Glyco_hydro_65_C"/>
</dbReference>
<evidence type="ECO:0000313" key="6">
    <source>
        <dbReference type="EMBL" id="MFC0678188.1"/>
    </source>
</evidence>
<dbReference type="InterPro" id="IPR017045">
    <property type="entry name" value="Malt_Pase/Glycosyl_Hdrlase"/>
</dbReference>
<dbReference type="EMBL" id="JBHLTG010000002">
    <property type="protein sequence ID" value="MFC0678188.1"/>
    <property type="molecule type" value="Genomic_DNA"/>
</dbReference>
<feature type="compositionally biased region" description="Basic and acidic residues" evidence="2">
    <location>
        <begin position="777"/>
        <end position="786"/>
    </location>
</feature>
<dbReference type="InterPro" id="IPR011013">
    <property type="entry name" value="Gal_mutarotase_sf_dom"/>
</dbReference>
<protein>
    <submittedName>
        <fullName evidence="6">Glycoside hydrolase family 65 protein</fullName>
    </submittedName>
</protein>
<dbReference type="PANTHER" id="PTHR11051">
    <property type="entry name" value="GLYCOSYL HYDROLASE-RELATED"/>
    <property type="match status" value="1"/>
</dbReference>
<dbReference type="RefSeq" id="WP_386667815.1">
    <property type="nucleotide sequence ID" value="NZ_JBHLTG010000002.1"/>
</dbReference>
<keyword evidence="7" id="KW-1185">Reference proteome</keyword>
<dbReference type="InterPro" id="IPR005195">
    <property type="entry name" value="Glyco_hydro_65_M"/>
</dbReference>
<evidence type="ECO:0000259" key="5">
    <source>
        <dbReference type="Pfam" id="PF03636"/>
    </source>
</evidence>
<dbReference type="Pfam" id="PF03636">
    <property type="entry name" value="Glyco_hydro_65N"/>
    <property type="match status" value="1"/>
</dbReference>
<feature type="domain" description="Glycoside hydrolase family 65 central catalytic" evidence="3">
    <location>
        <begin position="327"/>
        <end position="679"/>
    </location>
</feature>
<dbReference type="Pfam" id="PF03632">
    <property type="entry name" value="Glyco_hydro_65m"/>
    <property type="match status" value="1"/>
</dbReference>
<dbReference type="InterPro" id="IPR037018">
    <property type="entry name" value="GH65_N"/>
</dbReference>
<dbReference type="SUPFAM" id="SSF74650">
    <property type="entry name" value="Galactose mutarotase-like"/>
    <property type="match status" value="1"/>
</dbReference>
<dbReference type="PANTHER" id="PTHR11051:SF13">
    <property type="entry name" value="GLYCOSYL TRANSFERASE"/>
    <property type="match status" value="1"/>
</dbReference>
<feature type="region of interest" description="Disordered" evidence="2">
    <location>
        <begin position="750"/>
        <end position="786"/>
    </location>
</feature>
<dbReference type="InterPro" id="IPR012341">
    <property type="entry name" value="6hp_glycosidase-like_sf"/>
</dbReference>
<organism evidence="6 7">
    <name type="scientific">Lysobacter korlensis</name>
    <dbReference type="NCBI Taxonomy" id="553636"/>
    <lineage>
        <taxon>Bacteria</taxon>
        <taxon>Pseudomonadati</taxon>
        <taxon>Pseudomonadota</taxon>
        <taxon>Gammaproteobacteria</taxon>
        <taxon>Lysobacterales</taxon>
        <taxon>Lysobacteraceae</taxon>
        <taxon>Lysobacter</taxon>
    </lineage>
</organism>
<evidence type="ECO:0000256" key="1">
    <source>
        <dbReference type="ARBA" id="ARBA00006768"/>
    </source>
</evidence>
<dbReference type="Gene3D" id="2.60.420.10">
    <property type="entry name" value="Maltose phosphorylase, domain 3"/>
    <property type="match status" value="1"/>
</dbReference>
<dbReference type="InterPro" id="IPR008928">
    <property type="entry name" value="6-hairpin_glycosidase_sf"/>
</dbReference>
<feature type="domain" description="Glycoside hydrolase family 65 C-terminal" evidence="4">
    <location>
        <begin position="689"/>
        <end position="750"/>
    </location>
</feature>
<evidence type="ECO:0000259" key="3">
    <source>
        <dbReference type="Pfam" id="PF03632"/>
    </source>
</evidence>
<proteinExistence type="inferred from homology"/>
<comment type="caution">
    <text evidence="6">The sequence shown here is derived from an EMBL/GenBank/DDBJ whole genome shotgun (WGS) entry which is preliminary data.</text>
</comment>
<reference evidence="6 7" key="1">
    <citation type="submission" date="2024-09" db="EMBL/GenBank/DDBJ databases">
        <authorList>
            <person name="Sun Q."/>
            <person name="Mori K."/>
        </authorList>
    </citation>
    <scope>NUCLEOTIDE SEQUENCE [LARGE SCALE GENOMIC DNA]</scope>
    <source>
        <strain evidence="6 7">KCTC 23076</strain>
    </source>
</reference>
<comment type="similarity">
    <text evidence="1">Belongs to the glycosyl hydrolase 65 family.</text>
</comment>
<accession>A0ABV6RQH1</accession>
<feature type="domain" description="Glycoside hydrolase family 65 N-terminal" evidence="5">
    <location>
        <begin position="18"/>
        <end position="270"/>
    </location>
</feature>
<dbReference type="Pfam" id="PF03633">
    <property type="entry name" value="Glyco_hydro_65C"/>
    <property type="match status" value="1"/>
</dbReference>
<dbReference type="InterPro" id="IPR005196">
    <property type="entry name" value="Glyco_hydro_65_N"/>
</dbReference>
<dbReference type="Gene3D" id="2.70.98.40">
    <property type="entry name" value="Glycoside hydrolase, family 65, N-terminal domain"/>
    <property type="match status" value="1"/>
</dbReference>
<dbReference type="GO" id="GO:0016787">
    <property type="term" value="F:hydrolase activity"/>
    <property type="evidence" value="ECO:0007669"/>
    <property type="project" value="UniProtKB-KW"/>
</dbReference>
<dbReference type="SUPFAM" id="SSF48208">
    <property type="entry name" value="Six-hairpin glycosidases"/>
    <property type="match status" value="1"/>
</dbReference>
<dbReference type="Proteomes" id="UP001589896">
    <property type="component" value="Unassembled WGS sequence"/>
</dbReference>
<sequence>MTDGLRFDLDPWSVGLHDVDLDHLGHVESVFALSNGNVGWRGNLDEGEPRGVPGSYLNGVFERHPMPYAEGGYGYPSSGQSAIDVPDGKILRLLVDDEPLDLRTGRLGSHERRLDFRSGTLRRELEWTSPAGRTVRVTSERLVSLTHRSVAALRYQVEPVDGPALVTLQSELIAGEQPPTDYPDPRVQEALSAPLRPVAQHAVDGRVTLLHRTRRSDIGVAVAMEHLITAPRTAVTESEASPDLGRTTIAVGLEPGERLLVVKIVAHEWSAELSPSALRDRAEAGLREGLRAGWEGLATLQRERLDDYWACAAVEIDGDPRLQQAVRFGLFHVFQSAARADLRPVPGKGLTGPGYDGHTFWDSEGFVLPVLTYTAPEVAANALRWRHATLGHARDRARQLHFDGAAFPWRTIDGQEASGYWPAGTIAFHINADIAAAVLRHVQATGDAEFEREVGVELVVETARLWMSIGRWDDSGRFHIDGVTGPDEYTAMVDDNVFTNLMAQQNLSAAADLIRRYPENALALKVDDAEVARWTGASAAMTVLYDERRGVHPQSAGFTDHERWDFDSTPPGRYPLQDHYPYFDLYRKQVVKQADLVLAMHFRHDAFTPEQKARNFAYYEALTVRDSSLSAASQAVIAAEVGHLELAADYLAEAALLDLDDIHRNTDDGLHIASLAGMWVALTAGFGGMRHGSDGLRFEPRLPPSLARIAFGLRIGSGTLRVEVRPDSSAYSLVGGTRCALRHFGEPVTLDPGESVTLPTPPLGDVGPAPEQPPGRSPREMLASRD</sequence>